<dbReference type="SUPFAM" id="SSF53335">
    <property type="entry name" value="S-adenosyl-L-methionine-dependent methyltransferases"/>
    <property type="match status" value="1"/>
</dbReference>
<dbReference type="InterPro" id="IPR011610">
    <property type="entry name" value="SAM_mthyl_Trfase_ML2640-like"/>
</dbReference>
<keyword evidence="2" id="KW-0489">Methyltransferase</keyword>
<gene>
    <name evidence="4" type="ORF">LGLO00237_LOCUS18581</name>
</gene>
<evidence type="ECO:0000256" key="2">
    <source>
        <dbReference type="ARBA" id="ARBA00022603"/>
    </source>
</evidence>
<name>A0A7S3YZM1_9EUKA</name>
<dbReference type="GO" id="GO:0032259">
    <property type="term" value="P:methylation"/>
    <property type="evidence" value="ECO:0007669"/>
    <property type="project" value="UniProtKB-KW"/>
</dbReference>
<organism evidence="4">
    <name type="scientific">Lotharella globosa</name>
    <dbReference type="NCBI Taxonomy" id="91324"/>
    <lineage>
        <taxon>Eukaryota</taxon>
        <taxon>Sar</taxon>
        <taxon>Rhizaria</taxon>
        <taxon>Cercozoa</taxon>
        <taxon>Chlorarachniophyceae</taxon>
        <taxon>Lotharella</taxon>
    </lineage>
</organism>
<dbReference type="InterPro" id="IPR007213">
    <property type="entry name" value="Ppm1/Ppm2/Tcmp"/>
</dbReference>
<sequence>MATTTDTELWFAYGASMETFGDTVARAKAEGVGFMPQVAFGMGSVDAAAAGDEVKDSSSKNKTVIACLRPSNDDQVFGTLWRVPVPSPPASNDAENKKGAAASALVGTWLRKEALVKAWVRAEILPGCTEKDIEPYVARFKLVTSIVIPKGANRPVPCYTLNLNSAASNTKEPEAYPSDEYRSKLINSAIKLKLPGLYRIVLESYRPSSIAGALSASHPKNTPKSEDTRYLDCYLSACDAAAFRALEIVRPDALVTDPLACLAAGTEAIIRAVDNLPPGDGPRARQQGLRARYLDDFVRKCMEEGCTQIVELGAGFDARGMRLAPACTKVKARFYEVDVPPVIASKSILLKSQPKETTGHITLVAADLLSEGWESKLKAKGFDASLKTAWIAEAVLKDLKNDKGVSALLQRIRALSAKGSYLAATVMEDARFLKLAGSSMKVGLEELMKHLNMSNLEGQTPEKKRGALQDALGKIMEMKQDEAKSAPEIWSCAELDKFLKKAGWELRQSARTTKGTYPKGVGYLLEEDGGCEESKNSTSAGSPSKFNTYCFVAGIEAESNKQ</sequence>
<protein>
    <submittedName>
        <fullName evidence="4">Uncharacterized protein</fullName>
    </submittedName>
</protein>
<reference evidence="4" key="1">
    <citation type="submission" date="2021-01" db="EMBL/GenBank/DDBJ databases">
        <authorList>
            <person name="Corre E."/>
            <person name="Pelletier E."/>
            <person name="Niang G."/>
            <person name="Scheremetjew M."/>
            <person name="Finn R."/>
            <person name="Kale V."/>
            <person name="Holt S."/>
            <person name="Cochrane G."/>
            <person name="Meng A."/>
            <person name="Brown T."/>
            <person name="Cohen L."/>
        </authorList>
    </citation>
    <scope>NUCLEOTIDE SEQUENCE</scope>
    <source>
        <strain evidence="4">CCCM811</strain>
    </source>
</reference>
<dbReference type="PANTHER" id="PTHR43619:SF2">
    <property type="entry name" value="S-ADENOSYL-L-METHIONINE-DEPENDENT METHYLTRANSFERASES SUPERFAMILY PROTEIN"/>
    <property type="match status" value="1"/>
</dbReference>
<proteinExistence type="inferred from homology"/>
<comment type="similarity">
    <text evidence="1">Belongs to the UPF0677 family.</text>
</comment>
<dbReference type="EMBL" id="HBIV01025893">
    <property type="protein sequence ID" value="CAE0666961.1"/>
    <property type="molecule type" value="Transcribed_RNA"/>
</dbReference>
<dbReference type="InterPro" id="IPR029063">
    <property type="entry name" value="SAM-dependent_MTases_sf"/>
</dbReference>
<dbReference type="GO" id="GO:0008168">
    <property type="term" value="F:methyltransferase activity"/>
    <property type="evidence" value="ECO:0007669"/>
    <property type="project" value="UniProtKB-KW"/>
</dbReference>
<accession>A0A7S3YZM1</accession>
<evidence type="ECO:0000313" key="4">
    <source>
        <dbReference type="EMBL" id="CAE0666961.1"/>
    </source>
</evidence>
<evidence type="ECO:0000256" key="3">
    <source>
        <dbReference type="ARBA" id="ARBA00022679"/>
    </source>
</evidence>
<dbReference type="NCBIfam" id="TIGR00027">
    <property type="entry name" value="mthyl_TIGR00027"/>
    <property type="match status" value="1"/>
</dbReference>
<keyword evidence="3" id="KW-0808">Transferase</keyword>
<dbReference type="Gene3D" id="3.40.50.150">
    <property type="entry name" value="Vaccinia Virus protein VP39"/>
    <property type="match status" value="1"/>
</dbReference>
<dbReference type="Pfam" id="PF04072">
    <property type="entry name" value="LCM"/>
    <property type="match status" value="1"/>
</dbReference>
<dbReference type="PANTHER" id="PTHR43619">
    <property type="entry name" value="S-ADENOSYL-L-METHIONINE-DEPENDENT METHYLTRANSFERASE YKTD-RELATED"/>
    <property type="match status" value="1"/>
</dbReference>
<evidence type="ECO:0000256" key="1">
    <source>
        <dbReference type="ARBA" id="ARBA00008138"/>
    </source>
</evidence>
<dbReference type="AlphaFoldDB" id="A0A7S3YZM1"/>